<dbReference type="Proteomes" id="UP000005090">
    <property type="component" value="Chromosome"/>
</dbReference>
<dbReference type="eggNOG" id="COG3832">
    <property type="taxonomic scope" value="Bacteria"/>
</dbReference>
<dbReference type="CDD" id="cd07821">
    <property type="entry name" value="PYR_PYL_RCAR_like"/>
    <property type="match status" value="1"/>
</dbReference>
<evidence type="ECO:0000256" key="1">
    <source>
        <dbReference type="SAM" id="SignalP"/>
    </source>
</evidence>
<dbReference type="PANTHER" id="PTHR39332">
    <property type="entry name" value="BLL4707 PROTEIN"/>
    <property type="match status" value="1"/>
</dbReference>
<name>H8GI42_METAL</name>
<accession>H8GI42</accession>
<feature type="chain" id="PRO_5003611639" evidence="1">
    <location>
        <begin position="21"/>
        <end position="176"/>
    </location>
</feature>
<dbReference type="InterPro" id="IPR023393">
    <property type="entry name" value="START-like_dom_sf"/>
</dbReference>
<proteinExistence type="predicted"/>
<dbReference type="RefSeq" id="WP_005372667.1">
    <property type="nucleotide sequence ID" value="NZ_CM001475.1"/>
</dbReference>
<dbReference type="EMBL" id="CM001475">
    <property type="protein sequence ID" value="EIC30186.1"/>
    <property type="molecule type" value="Genomic_DNA"/>
</dbReference>
<dbReference type="STRING" id="686340.Metal_2467"/>
<dbReference type="Gene3D" id="3.30.530.20">
    <property type="match status" value="1"/>
</dbReference>
<feature type="signal peptide" evidence="1">
    <location>
        <begin position="1"/>
        <end position="20"/>
    </location>
</feature>
<dbReference type="HOGENOM" id="CLU_106645_0_1_6"/>
<sequence length="176" mass="19324">MKRSFVILLGILLFPLAAKAHGPTPQKGLESITINAPVEKVWDAVKAFGAIADWHPDVKESTGDGKHESGGIRTLTLHNGGQLTEELDYYSDKDHEYSYRLKKENVEAFPASSYSMEIQVKPGETEGTSIVTMKSRFYRGDTGNTPPEKLNDEAAVKAVTAFLKNGLDGLKSKLEK</sequence>
<evidence type="ECO:0000313" key="2">
    <source>
        <dbReference type="EMBL" id="EIC30186.1"/>
    </source>
</evidence>
<dbReference type="InterPro" id="IPR019587">
    <property type="entry name" value="Polyketide_cyclase/dehydratase"/>
</dbReference>
<dbReference type="SUPFAM" id="SSF55961">
    <property type="entry name" value="Bet v1-like"/>
    <property type="match status" value="1"/>
</dbReference>
<keyword evidence="3" id="KW-1185">Reference proteome</keyword>
<gene>
    <name evidence="2" type="ORF">Metal_2467</name>
</gene>
<organism evidence="2 3">
    <name type="scientific">Methylomicrobium album BG8</name>
    <dbReference type="NCBI Taxonomy" id="686340"/>
    <lineage>
        <taxon>Bacteria</taxon>
        <taxon>Pseudomonadati</taxon>
        <taxon>Pseudomonadota</taxon>
        <taxon>Gammaproteobacteria</taxon>
        <taxon>Methylococcales</taxon>
        <taxon>Methylococcaceae</taxon>
        <taxon>Methylomicrobium</taxon>
    </lineage>
</organism>
<evidence type="ECO:0000313" key="3">
    <source>
        <dbReference type="Proteomes" id="UP000005090"/>
    </source>
</evidence>
<protein>
    <submittedName>
        <fullName evidence="2">Polyketide cyclase / dehydrase and lipid transport</fullName>
    </submittedName>
</protein>
<keyword evidence="1" id="KW-0732">Signal</keyword>
<dbReference type="PANTHER" id="PTHR39332:SF7">
    <property type="entry name" value="SRPBCC FAMILY PROTEIN"/>
    <property type="match status" value="1"/>
</dbReference>
<dbReference type="Pfam" id="PF10604">
    <property type="entry name" value="Polyketide_cyc2"/>
    <property type="match status" value="1"/>
</dbReference>
<dbReference type="AlphaFoldDB" id="H8GI42"/>
<reference evidence="2 3" key="1">
    <citation type="journal article" date="2013" name="Genome Announc.">
        <title>Genome Sequence of the Obligate Gammaproteobacterial Methanotroph Methylomicrobium album Strain BG8.</title>
        <authorList>
            <person name="Kits K.D."/>
            <person name="Kalyuzhnaya M.G."/>
            <person name="Klotz M.G."/>
            <person name="Jetten M.S."/>
            <person name="Op den Camp H.J."/>
            <person name="Vuilleumier S."/>
            <person name="Bringel F."/>
            <person name="Dispirito A.A."/>
            <person name="Murrell J.C."/>
            <person name="Bruce D."/>
            <person name="Cheng J.F."/>
            <person name="Copeland A."/>
            <person name="Goodwin L."/>
            <person name="Hauser L."/>
            <person name="Lajus A."/>
            <person name="Land M.L."/>
            <person name="Lapidus A."/>
            <person name="Lucas S."/>
            <person name="Medigue C."/>
            <person name="Pitluck S."/>
            <person name="Woyke T."/>
            <person name="Zeytun A."/>
            <person name="Stein L.Y."/>
        </authorList>
    </citation>
    <scope>NUCLEOTIDE SEQUENCE [LARGE SCALE GENOMIC DNA]</scope>
    <source>
        <strain evidence="2 3">BG8</strain>
    </source>
</reference>